<dbReference type="AlphaFoldDB" id="A0A0P0RJE8"/>
<reference evidence="1 2" key="1">
    <citation type="journal article" date="2014" name="Genome Announc.">
        <title>Draft Genome Sequence of the Haloacid-Degrading Burkholderia caribensis Strain MBA4.</title>
        <authorList>
            <person name="Pan Y."/>
            <person name="Kong K.F."/>
            <person name="Tsang J.S."/>
        </authorList>
    </citation>
    <scope>NUCLEOTIDE SEQUENCE [LARGE SCALE GENOMIC DNA]</scope>
    <source>
        <strain evidence="1 2">MBA4</strain>
    </source>
</reference>
<name>A0A0P0RJE8_9BURK</name>
<protein>
    <submittedName>
        <fullName evidence="1">Uncharacterized protein</fullName>
    </submittedName>
</protein>
<sequence length="55" mass="6583">MTQPARARALSREPHVDCEQFRYVVVDLAMTDCLDSMERDRQTFQFFARAFRVRD</sequence>
<proteinExistence type="predicted"/>
<dbReference type="Proteomes" id="UP000019146">
    <property type="component" value="Chromosome 2"/>
</dbReference>
<gene>
    <name evidence="1" type="ORF">K788_00000450</name>
</gene>
<dbReference type="EMBL" id="CP012747">
    <property type="protein sequence ID" value="ALL68910.1"/>
    <property type="molecule type" value="Genomic_DNA"/>
</dbReference>
<accession>A0A0P0RJE8</accession>
<evidence type="ECO:0000313" key="1">
    <source>
        <dbReference type="EMBL" id="ALL68910.1"/>
    </source>
</evidence>
<organism evidence="1 2">
    <name type="scientific">Paraburkholderia caribensis MBA4</name>
    <dbReference type="NCBI Taxonomy" id="1323664"/>
    <lineage>
        <taxon>Bacteria</taxon>
        <taxon>Pseudomonadati</taxon>
        <taxon>Pseudomonadota</taxon>
        <taxon>Betaproteobacteria</taxon>
        <taxon>Burkholderiales</taxon>
        <taxon>Burkholderiaceae</taxon>
        <taxon>Paraburkholderia</taxon>
    </lineage>
</organism>
<evidence type="ECO:0000313" key="2">
    <source>
        <dbReference type="Proteomes" id="UP000019146"/>
    </source>
</evidence>
<dbReference type="KEGG" id="bcai:K788_00000450"/>